<dbReference type="SUPFAM" id="SSF101960">
    <property type="entry name" value="Stabilizer of iron transporter SufD"/>
    <property type="match status" value="1"/>
</dbReference>
<dbReference type="PANTHER" id="PTHR43575">
    <property type="entry name" value="PROTEIN ABCI7, CHLOROPLASTIC"/>
    <property type="match status" value="1"/>
</dbReference>
<dbReference type="NCBIfam" id="TIGR01981">
    <property type="entry name" value="sufD"/>
    <property type="match status" value="1"/>
</dbReference>
<organism evidence="4 5">
    <name type="scientific">Roseisolibacter agri</name>
    <dbReference type="NCBI Taxonomy" id="2014610"/>
    <lineage>
        <taxon>Bacteria</taxon>
        <taxon>Pseudomonadati</taxon>
        <taxon>Gemmatimonadota</taxon>
        <taxon>Gemmatimonadia</taxon>
        <taxon>Gemmatimonadales</taxon>
        <taxon>Gemmatimonadaceae</taxon>
        <taxon>Roseisolibacter</taxon>
    </lineage>
</organism>
<dbReference type="AlphaFoldDB" id="A0AA37QJ22"/>
<sequence length="463" mass="49487">MITETQQSLAQAVVASAQADAAAAPGQSLALPDVYAAELGASIAAAEANGPSWLADLRRAGAAAARAQGFPTTKHEDWHYTSTAALAEAGYPTLASASGAVTAADLAPYTFGHDEWPTVVFVNGRFDASRSTLDRLPEGVRVLPLAQALGEEPETLERVLGKIATPDAQPFVALNQGLFVDGALLVVQKEMEADVPVHLLYVTDASGARGATHPRTVIVAERHSKVTVIESHVGLGDAAYLANPVTEVEVADGATVHHVLQQRQSQRAFHLAHVEARQGRDSHFVQFSFAIGGLLSRTNVYTLLGGEGCGATLNGLYLLDGAQHCDHQTRIEHAQPNTYSRELYKGILDGQSHGVFNGKVYVRPVAQKTDGKQTNNTLLLSEQAQIDTKPQLEIFADDVKCTHGATVGRLDQTALFYMKSRGLTDETARKLLTYAFAADALETIELEAVRDGLEALTMARYTT</sequence>
<comment type="caution">
    <text evidence="4">The sequence shown here is derived from an EMBL/GenBank/DDBJ whole genome shotgun (WGS) entry which is preliminary data.</text>
</comment>
<accession>A0AA37QJ22</accession>
<comment type="similarity">
    <text evidence="1">Belongs to the iron-sulfur cluster assembly SufBD family.</text>
</comment>
<evidence type="ECO:0000256" key="1">
    <source>
        <dbReference type="ARBA" id="ARBA00043967"/>
    </source>
</evidence>
<reference evidence="4" key="1">
    <citation type="submission" date="2022-08" db="EMBL/GenBank/DDBJ databases">
        <title>Draft genome sequencing of Roseisolibacter agri AW1220.</title>
        <authorList>
            <person name="Tobiishi Y."/>
            <person name="Tonouchi A."/>
        </authorList>
    </citation>
    <scope>NUCLEOTIDE SEQUENCE</scope>
    <source>
        <strain evidence="4">AW1220</strain>
    </source>
</reference>
<dbReference type="InterPro" id="IPR055346">
    <property type="entry name" value="Fe-S_cluster_assembly_SufBD"/>
</dbReference>
<protein>
    <submittedName>
        <fullName evidence="4">Fe-S cluster assembly protein SufD</fullName>
    </submittedName>
</protein>
<keyword evidence="5" id="KW-1185">Reference proteome</keyword>
<evidence type="ECO:0000313" key="4">
    <source>
        <dbReference type="EMBL" id="GLC26723.1"/>
    </source>
</evidence>
<proteinExistence type="inferred from homology"/>
<name>A0AA37QJ22_9BACT</name>
<dbReference type="EMBL" id="BRXS01000005">
    <property type="protein sequence ID" value="GLC26723.1"/>
    <property type="molecule type" value="Genomic_DNA"/>
</dbReference>
<evidence type="ECO:0000259" key="2">
    <source>
        <dbReference type="Pfam" id="PF01458"/>
    </source>
</evidence>
<dbReference type="InterPro" id="IPR045595">
    <property type="entry name" value="SufBD_N"/>
</dbReference>
<dbReference type="RefSeq" id="WP_284351178.1">
    <property type="nucleotide sequence ID" value="NZ_BRXS01000005.1"/>
</dbReference>
<feature type="domain" description="SUF system FeS cluster assembly SufBD core" evidence="2">
    <location>
        <begin position="208"/>
        <end position="436"/>
    </location>
</feature>
<gene>
    <name evidence="4" type="ORF">rosag_32360</name>
</gene>
<dbReference type="InterPro" id="IPR037284">
    <property type="entry name" value="SUF_FeS_clus_asmbl_SufBD_sf"/>
</dbReference>
<dbReference type="Pfam" id="PF19295">
    <property type="entry name" value="SufBD_N"/>
    <property type="match status" value="1"/>
</dbReference>
<feature type="domain" description="SUF system FeS cluster assembly SufBD N-terminal" evidence="3">
    <location>
        <begin position="49"/>
        <end position="198"/>
    </location>
</feature>
<evidence type="ECO:0000313" key="5">
    <source>
        <dbReference type="Proteomes" id="UP001161325"/>
    </source>
</evidence>
<dbReference type="InterPro" id="IPR000825">
    <property type="entry name" value="SUF_FeS_clus_asmbl_SufBD_core"/>
</dbReference>
<dbReference type="Pfam" id="PF01458">
    <property type="entry name" value="SUFBD_core"/>
    <property type="match status" value="1"/>
</dbReference>
<dbReference type="InterPro" id="IPR011542">
    <property type="entry name" value="SUF_FeS_clus_asmbl_SufD"/>
</dbReference>
<dbReference type="GO" id="GO:0016226">
    <property type="term" value="P:iron-sulfur cluster assembly"/>
    <property type="evidence" value="ECO:0007669"/>
    <property type="project" value="InterPro"/>
</dbReference>
<dbReference type="PANTHER" id="PTHR43575:SF1">
    <property type="entry name" value="PROTEIN ABCI7, CHLOROPLASTIC"/>
    <property type="match status" value="1"/>
</dbReference>
<evidence type="ECO:0000259" key="3">
    <source>
        <dbReference type="Pfam" id="PF19295"/>
    </source>
</evidence>
<dbReference type="Proteomes" id="UP001161325">
    <property type="component" value="Unassembled WGS sequence"/>
</dbReference>